<evidence type="ECO:0000313" key="3">
    <source>
        <dbReference type="Proteomes" id="UP000465240"/>
    </source>
</evidence>
<feature type="region of interest" description="Disordered" evidence="1">
    <location>
        <begin position="19"/>
        <end position="51"/>
    </location>
</feature>
<dbReference type="RefSeq" id="WP_162951440.1">
    <property type="nucleotide sequence ID" value="NZ_BLKX01000001.1"/>
</dbReference>
<evidence type="ECO:0000256" key="1">
    <source>
        <dbReference type="SAM" id="MobiDB-lite"/>
    </source>
</evidence>
<name>A0ABQ1C2N8_9MYCO</name>
<reference evidence="2 3" key="1">
    <citation type="journal article" date="2019" name="Emerg. Microbes Infect.">
        <title>Comprehensive subspecies identification of 175 nontuberculous mycobacteria species based on 7547 genomic profiles.</title>
        <authorList>
            <person name="Matsumoto Y."/>
            <person name="Kinjo T."/>
            <person name="Motooka D."/>
            <person name="Nabeya D."/>
            <person name="Jung N."/>
            <person name="Uechi K."/>
            <person name="Horii T."/>
            <person name="Iida T."/>
            <person name="Fujita J."/>
            <person name="Nakamura S."/>
        </authorList>
    </citation>
    <scope>NUCLEOTIDE SEQUENCE [LARGE SCALE GENOMIC DNA]</scope>
    <source>
        <strain evidence="2 3">JCM 18565</strain>
    </source>
</reference>
<sequence>MTEAELIARGRDIGLSGKYAPSKAATSPWTGGAEPNYTPSEPTATPQHSSSTAMPALAVLRRILDVVAEEVRARGLVGEERLAQTLYLVLTSRLLDKQVSAGVKGHSASGKSYTVETVSRLFPPDCYTEFTAMSERALVYSTEEYAHRTIIIYEVTALREGVEDDMTSYFLRSLLSEGRIDYEVTVRGKDGNFTTRKIVKEGPTNLIFTTTKTKVHAENETRILSLATNDSREQTARVLLELADETNGGSDFQRWHDLQRWLASAEHRVTIPYARRLAQSVPPVAVRLRRDFGSLLALIRAHAVLHQASRERDKSGHIIATLDDYTVVRELVADIMAEGVGTTVSETVRETVGAVTALATSEGVSVRAVAKKLALDKSNATRRLRVAAEGGYLRNLEDKRGKPARWVVGDPLPESVALLPDPTQLATVGTAPEQECCGVAVESDQENGGGFTPPTGPGRCDECGCHVATQGHKPKCIAITGGTDR</sequence>
<evidence type="ECO:0000313" key="2">
    <source>
        <dbReference type="EMBL" id="GFG78562.1"/>
    </source>
</evidence>
<evidence type="ECO:0008006" key="4">
    <source>
        <dbReference type="Google" id="ProtNLM"/>
    </source>
</evidence>
<organism evidence="2 3">
    <name type="scientific">Mycobacterium paragordonae</name>
    <dbReference type="NCBI Taxonomy" id="1389713"/>
    <lineage>
        <taxon>Bacteria</taxon>
        <taxon>Bacillati</taxon>
        <taxon>Actinomycetota</taxon>
        <taxon>Actinomycetes</taxon>
        <taxon>Mycobacteriales</taxon>
        <taxon>Mycobacteriaceae</taxon>
        <taxon>Mycobacterium</taxon>
    </lineage>
</organism>
<protein>
    <recommendedName>
        <fullName evidence="4">MarR family transcriptional regulator</fullName>
    </recommendedName>
</protein>
<accession>A0ABQ1C2N8</accession>
<dbReference type="Proteomes" id="UP000465240">
    <property type="component" value="Unassembled WGS sequence"/>
</dbReference>
<dbReference type="EMBL" id="BLKX01000001">
    <property type="protein sequence ID" value="GFG78562.1"/>
    <property type="molecule type" value="Genomic_DNA"/>
</dbReference>
<proteinExistence type="predicted"/>
<gene>
    <name evidence="2" type="ORF">MPRG_18380</name>
</gene>
<comment type="caution">
    <text evidence="2">The sequence shown here is derived from an EMBL/GenBank/DDBJ whole genome shotgun (WGS) entry which is preliminary data.</text>
</comment>
<keyword evidence="3" id="KW-1185">Reference proteome</keyword>
<feature type="compositionally biased region" description="Polar residues" evidence="1">
    <location>
        <begin position="37"/>
        <end position="51"/>
    </location>
</feature>